<feature type="region of interest" description="Disordered" evidence="1">
    <location>
        <begin position="252"/>
        <end position="275"/>
    </location>
</feature>
<dbReference type="EMBL" id="LS997618">
    <property type="protein sequence ID" value="SYZ64846.1"/>
    <property type="molecule type" value="Genomic_DNA"/>
</dbReference>
<accession>A0A3P3Z3Q8</accession>
<evidence type="ECO:0000313" key="2">
    <source>
        <dbReference type="EMBL" id="SYZ64846.1"/>
    </source>
</evidence>
<organism evidence="2 3">
    <name type="scientific">Leishmania braziliensis MHOM/BR/75/M2904</name>
    <dbReference type="NCBI Taxonomy" id="420245"/>
    <lineage>
        <taxon>Eukaryota</taxon>
        <taxon>Discoba</taxon>
        <taxon>Euglenozoa</taxon>
        <taxon>Kinetoplastea</taxon>
        <taxon>Metakinetoplastina</taxon>
        <taxon>Trypanosomatida</taxon>
        <taxon>Trypanosomatidae</taxon>
        <taxon>Leishmaniinae</taxon>
        <taxon>Leishmania</taxon>
        <taxon>Leishmania braziliensis species complex</taxon>
    </lineage>
</organism>
<feature type="region of interest" description="Disordered" evidence="1">
    <location>
        <begin position="839"/>
        <end position="874"/>
    </location>
</feature>
<dbReference type="VEuPathDB" id="TriTrypDB:LbrM.19.0750"/>
<dbReference type="PANTHER" id="PTHR12894">
    <property type="entry name" value="CNH DOMAIN CONTAINING"/>
    <property type="match status" value="1"/>
</dbReference>
<sequence length="1280" mass="133980">MPAVRTLLRLFDLDETDGRITALDSYGANTHVGTSCGQLIRLSISSAPSSRSQTAASVSAPTREASSLSFEAPLGEAGGAALGTPFPEQSTVLTTVARRRTISASGAAVQQLQHSRIQRLLFVLCGGRLQLLHADTYAVLSTIEADVACFSVASPLPAVGTGANGSVSSDTSVAPVTGALLTHTRVRTGRLAVRDDEGVSQHSRTSSHLRTPSEGSHGNFTVRTPQSAPAITLAASPLGSTISNSGDLLQYHGNVHHHSRDGRGGASSLITMPSSSSGGKTHVVCVAEKQRKELAVYVVDRVSTSASSAESGAWPSESELAEDGSLSGSATLSATTARSAPLLPRVVLRQRYVLPEPAQCVLMCNPAPVMCHGLALPFTAAVGGFTGDGLPPLAGSVEAGLSVCVGMRHEVSLLSLLGGSPWCVLRLDGSRPPLLSIGSEDNTLLVRTQAPNTVMEVGVPPVAAMAGCVQDATTGWRTGAAAAAAAEASPLLLRAGLARGAVVASTTTSAAASGAVLRSKDDELVMGDVFQADTAVELVLSRFPHVFLFTAHHCDVFSLLEDGAGRGATSRSQRVPLPGIRYGALRGQGMSVCVASDRTVWMLQLNPLRVQLAEMVTGGNSEGAFQLLAFHRRRATATRCNAAAAVDANDALHTIESDLHRMAGFAALHRGDVVEAIRYLREYVDPREVLLALPDCIPPTARAPVTPSVGSGASVPQTGVDVYVLDHIVTTSSEDVYDELLRQSVVADCVKPSAAQGTIAPPPSSYWDGWRGPCVYNSFAGNVAEAWRAAFPAVPSSSSTSTGTVEDFVASRFDLLKTEVREWFAEELLEPVSGGSAVRSSAAAPTAGTRISTDQVGMECAGAPSPVPTTTTTTTTSLQLQRALVAAHRRAMEYASLVLAWEARDYRMAHQVVASVSQALRVEDCADMLRHLREFRLLAVLQFRVGQGEACLATLRSSVSVSAVLQLRYGHAAAQKSPIASQLSHWRQRMVMKMGQGQYNDVAAPQPTCGCGLLMLPSFAAVARVARTLFGVESPFDPANGDFATEALLGKIVSYYAARHSHVASAGAAVAAHDKADYCELQLSMRGTGSPRRLSFPHAGPLLSTVVEATVSASIPSHTAAQSHQEAATEPGPTAACHPAVRVVPSALTAFFYLVEKLDVVGVKQLLSCQPRLAQLRDEEGDTALHVTMSQLALVCPARTCDAHPSHSQSPALAALQMPFLQLLCALNGLLVHFGCPVGLLNHYGWSCLDVAAVACAGNTTAFDMVTAALLAAVEVRAAS</sequence>
<feature type="compositionally biased region" description="Polar residues" evidence="1">
    <location>
        <begin position="200"/>
        <end position="225"/>
    </location>
</feature>
<proteinExistence type="predicted"/>
<dbReference type="GO" id="GO:0016020">
    <property type="term" value="C:membrane"/>
    <property type="evidence" value="ECO:0007669"/>
    <property type="project" value="TreeGrafter"/>
</dbReference>
<protein>
    <submittedName>
        <fullName evidence="2">Hypothetical_protein</fullName>
    </submittedName>
</protein>
<dbReference type="InterPro" id="IPR032914">
    <property type="entry name" value="Vam6/VPS39/TRAP1"/>
</dbReference>
<dbReference type="Proteomes" id="UP000319462">
    <property type="component" value="Chromosome 19"/>
</dbReference>
<feature type="region of interest" description="Disordered" evidence="1">
    <location>
        <begin position="191"/>
        <end position="225"/>
    </location>
</feature>
<reference evidence="2 3" key="1">
    <citation type="submission" date="2018-09" db="EMBL/GenBank/DDBJ databases">
        <authorList>
            <person name="Peiro R."/>
            <person name="Begona"/>
            <person name="Cbmso G."/>
            <person name="Lopez M."/>
            <person name="Gonzalez S."/>
        </authorList>
    </citation>
    <scope>NUCLEOTIDE SEQUENCE [LARGE SCALE GENOMIC DNA]</scope>
</reference>
<dbReference type="RefSeq" id="XP_001564171.2">
    <property type="nucleotide sequence ID" value="XM_001564121.2"/>
</dbReference>
<gene>
    <name evidence="2" type="ORF">LBRM2904_19.0400</name>
</gene>
<dbReference type="KEGG" id="lbz:LBRM_19_0750"/>
<dbReference type="GO" id="GO:0005737">
    <property type="term" value="C:cytoplasm"/>
    <property type="evidence" value="ECO:0007669"/>
    <property type="project" value="TreeGrafter"/>
</dbReference>
<dbReference type="PANTHER" id="PTHR12894:SF46">
    <property type="entry name" value="CNH DOMAIN-CONTAINING PROTEIN"/>
    <property type="match status" value="1"/>
</dbReference>
<evidence type="ECO:0000313" key="3">
    <source>
        <dbReference type="Proteomes" id="UP000319462"/>
    </source>
</evidence>
<dbReference type="GO" id="GO:0006914">
    <property type="term" value="P:autophagy"/>
    <property type="evidence" value="ECO:0007669"/>
    <property type="project" value="TreeGrafter"/>
</dbReference>
<dbReference type="GO" id="GO:0034058">
    <property type="term" value="P:endosomal vesicle fusion"/>
    <property type="evidence" value="ECO:0007669"/>
    <property type="project" value="TreeGrafter"/>
</dbReference>
<evidence type="ECO:0000256" key="1">
    <source>
        <dbReference type="SAM" id="MobiDB-lite"/>
    </source>
</evidence>
<dbReference type="AlphaFoldDB" id="A0A3P3Z3Q8"/>
<name>A0A3P3Z3Q8_LEIBR</name>